<dbReference type="EMBL" id="CP136890">
    <property type="protein sequence ID" value="WOK91761.1"/>
    <property type="molecule type" value="Genomic_DNA"/>
</dbReference>
<dbReference type="GO" id="GO:0016747">
    <property type="term" value="F:acyltransferase activity, transferring groups other than amino-acyl groups"/>
    <property type="evidence" value="ECO:0007669"/>
    <property type="project" value="InterPro"/>
</dbReference>
<gene>
    <name evidence="2" type="ORF">Cni_G00452</name>
</gene>
<dbReference type="SUPFAM" id="SSF55729">
    <property type="entry name" value="Acyl-CoA N-acyltransferases (Nat)"/>
    <property type="match status" value="1"/>
</dbReference>
<dbReference type="CDD" id="cd04301">
    <property type="entry name" value="NAT_SF"/>
    <property type="match status" value="1"/>
</dbReference>
<evidence type="ECO:0000259" key="1">
    <source>
        <dbReference type="PROSITE" id="PS51186"/>
    </source>
</evidence>
<sequence length="180" mass="20010">MEEEEDEKKAAPEINLRPFEFSDLDDFMTWASDDRIMRVSHRPTCATAEDALAHLKDLILPHPWYRAICVGGRAVGCVSVTPAAGRDVHRASIGYGVAYAYWGRGIATAAVRKAASAVFAEWPQLKRLEAVAEESNRASQRVLQKAGFQREGLLRSYVVLRGESKDVVMYSLLSTDPKVQ</sequence>
<evidence type="ECO:0000313" key="2">
    <source>
        <dbReference type="EMBL" id="WOK91761.1"/>
    </source>
</evidence>
<protein>
    <recommendedName>
        <fullName evidence="1">N-acetyltransferase domain-containing protein</fullName>
    </recommendedName>
</protein>
<dbReference type="PROSITE" id="PS51186">
    <property type="entry name" value="GNAT"/>
    <property type="match status" value="1"/>
</dbReference>
<reference evidence="2 3" key="1">
    <citation type="submission" date="2023-10" db="EMBL/GenBank/DDBJ databases">
        <title>Chromosome-scale genome assembly provides insights into flower coloration mechanisms of Canna indica.</title>
        <authorList>
            <person name="Li C."/>
        </authorList>
    </citation>
    <scope>NUCLEOTIDE SEQUENCE [LARGE SCALE GENOMIC DNA]</scope>
    <source>
        <tissue evidence="2">Flower</tissue>
    </source>
</reference>
<dbReference type="InterPro" id="IPR016181">
    <property type="entry name" value="Acyl_CoA_acyltransferase"/>
</dbReference>
<accession>A0AAQ3JKW4</accession>
<evidence type="ECO:0000313" key="3">
    <source>
        <dbReference type="Proteomes" id="UP001327560"/>
    </source>
</evidence>
<dbReference type="Gene3D" id="3.40.630.30">
    <property type="match status" value="1"/>
</dbReference>
<proteinExistence type="predicted"/>
<dbReference type="AlphaFoldDB" id="A0AAQ3JKW4"/>
<dbReference type="PANTHER" id="PTHR46067:SF16">
    <property type="entry name" value="N-ACETYLTRANSFERASE DOMAIN-CONTAINING PROTEIN"/>
    <property type="match status" value="1"/>
</dbReference>
<dbReference type="PANTHER" id="PTHR46067">
    <property type="entry name" value="ACYL-COA N-ACYLTRANSFERASES (NAT) SUPERFAMILY PROTEIN"/>
    <property type="match status" value="1"/>
</dbReference>
<dbReference type="InterPro" id="IPR000182">
    <property type="entry name" value="GNAT_dom"/>
</dbReference>
<name>A0AAQ3JKW4_9LILI</name>
<keyword evidence="3" id="KW-1185">Reference proteome</keyword>
<feature type="domain" description="N-acetyltransferase" evidence="1">
    <location>
        <begin position="14"/>
        <end position="174"/>
    </location>
</feature>
<dbReference type="Pfam" id="PF13302">
    <property type="entry name" value="Acetyltransf_3"/>
    <property type="match status" value="1"/>
</dbReference>
<organism evidence="2 3">
    <name type="scientific">Canna indica</name>
    <name type="common">Indian-shot</name>
    <dbReference type="NCBI Taxonomy" id="4628"/>
    <lineage>
        <taxon>Eukaryota</taxon>
        <taxon>Viridiplantae</taxon>
        <taxon>Streptophyta</taxon>
        <taxon>Embryophyta</taxon>
        <taxon>Tracheophyta</taxon>
        <taxon>Spermatophyta</taxon>
        <taxon>Magnoliopsida</taxon>
        <taxon>Liliopsida</taxon>
        <taxon>Zingiberales</taxon>
        <taxon>Cannaceae</taxon>
        <taxon>Canna</taxon>
    </lineage>
</organism>
<dbReference type="Proteomes" id="UP001327560">
    <property type="component" value="Chromosome 1"/>
</dbReference>